<gene>
    <name evidence="2" type="ORF">GCM10010411_17290</name>
</gene>
<organism evidence="2 3">
    <name type="scientific">Actinomadura fulvescens</name>
    <dbReference type="NCBI Taxonomy" id="46160"/>
    <lineage>
        <taxon>Bacteria</taxon>
        <taxon>Bacillati</taxon>
        <taxon>Actinomycetota</taxon>
        <taxon>Actinomycetes</taxon>
        <taxon>Streptosporangiales</taxon>
        <taxon>Thermomonosporaceae</taxon>
        <taxon>Actinomadura</taxon>
    </lineage>
</organism>
<sequence length="61" mass="6906">MPVIPEDRQAERTHIPDTRDLSFASLVHDGRTREVIRRIVGDGPGDGERSVYPLPRGFNSY</sequence>
<keyword evidence="3" id="KW-1185">Reference proteome</keyword>
<protein>
    <submittedName>
        <fullName evidence="2">Uncharacterized protein</fullName>
    </submittedName>
</protein>
<evidence type="ECO:0000256" key="1">
    <source>
        <dbReference type="SAM" id="MobiDB-lite"/>
    </source>
</evidence>
<reference evidence="3" key="1">
    <citation type="journal article" date="2019" name="Int. J. Syst. Evol. Microbiol.">
        <title>The Global Catalogue of Microorganisms (GCM) 10K type strain sequencing project: providing services to taxonomists for standard genome sequencing and annotation.</title>
        <authorList>
            <consortium name="The Broad Institute Genomics Platform"/>
            <consortium name="The Broad Institute Genome Sequencing Center for Infectious Disease"/>
            <person name="Wu L."/>
            <person name="Ma J."/>
        </authorList>
    </citation>
    <scope>NUCLEOTIDE SEQUENCE [LARGE SCALE GENOMIC DNA]</scope>
    <source>
        <strain evidence="3">JCM 6833</strain>
    </source>
</reference>
<evidence type="ECO:0000313" key="3">
    <source>
        <dbReference type="Proteomes" id="UP001501509"/>
    </source>
</evidence>
<comment type="caution">
    <text evidence="2">The sequence shown here is derived from an EMBL/GenBank/DDBJ whole genome shotgun (WGS) entry which is preliminary data.</text>
</comment>
<accession>A0ABP6BT54</accession>
<dbReference type="Proteomes" id="UP001501509">
    <property type="component" value="Unassembled WGS sequence"/>
</dbReference>
<evidence type="ECO:0000313" key="2">
    <source>
        <dbReference type="EMBL" id="GAA2585097.1"/>
    </source>
</evidence>
<name>A0ABP6BT54_9ACTN</name>
<proteinExistence type="predicted"/>
<feature type="region of interest" description="Disordered" evidence="1">
    <location>
        <begin position="40"/>
        <end position="61"/>
    </location>
</feature>
<dbReference type="EMBL" id="BAAATD010000002">
    <property type="protein sequence ID" value="GAA2585097.1"/>
    <property type="molecule type" value="Genomic_DNA"/>
</dbReference>